<evidence type="ECO:0000313" key="1">
    <source>
        <dbReference type="EMBL" id="AVR76114.1"/>
    </source>
</evidence>
<accession>A0A2R4AM32</accession>
<dbReference type="EMBL" id="MG676225">
    <property type="protein sequence ID" value="AVR76114.1"/>
    <property type="molecule type" value="Genomic_DNA"/>
</dbReference>
<organism evidence="1 2">
    <name type="scientific">Aeromonas phage AhSzw-1</name>
    <dbReference type="NCBI Taxonomy" id="2138299"/>
    <lineage>
        <taxon>Viruses</taxon>
        <taxon>Duplodnaviria</taxon>
        <taxon>Heunggongvirae</taxon>
        <taxon>Uroviricota</taxon>
        <taxon>Caudoviricetes</taxon>
        <taxon>Demerecviridae</taxon>
        <taxon>Shenzhenvirus</taxon>
        <taxon>Shenzhenvirus AhSzw1</taxon>
    </lineage>
</organism>
<proteinExistence type="predicted"/>
<reference evidence="2" key="1">
    <citation type="submission" date="2017-12" db="EMBL/GenBank/DDBJ databases">
        <title>Genomic characterization of T5-related Aeromonas hydrophila phages AhSzq-1 and AhSzw-1 and proposal to be two new species.</title>
        <authorList>
            <person name="Yuan S."/>
            <person name="Chen L."/>
            <person name="Ma Y."/>
        </authorList>
    </citation>
    <scope>NUCLEOTIDE SEQUENCE [LARGE SCALE GENOMIC DNA]</scope>
</reference>
<keyword evidence="2" id="KW-1185">Reference proteome</keyword>
<dbReference type="Proteomes" id="UP000244342">
    <property type="component" value="Segment"/>
</dbReference>
<evidence type="ECO:0000313" key="2">
    <source>
        <dbReference type="Proteomes" id="UP000244342"/>
    </source>
</evidence>
<gene>
    <name evidence="1" type="ORF">AhSzw1_78</name>
</gene>
<name>A0A2R4AM32_9CAUD</name>
<protein>
    <submittedName>
        <fullName evidence="1">Uncharacterized protein</fullName>
    </submittedName>
</protein>
<sequence>MKRSTDLYDLLDRRWDELDHIAKSQLAQKTTHISKKMRRVGGRANRVVMALLDIHHKAWGI</sequence>